<dbReference type="EMBL" id="MU006778">
    <property type="protein sequence ID" value="KAF2644574.1"/>
    <property type="molecule type" value="Genomic_DNA"/>
</dbReference>
<keyword evidence="1" id="KW-0479">Metal-binding</keyword>
<dbReference type="SMART" id="SM00184">
    <property type="entry name" value="RING"/>
    <property type="match status" value="1"/>
</dbReference>
<evidence type="ECO:0000256" key="1">
    <source>
        <dbReference type="ARBA" id="ARBA00022723"/>
    </source>
</evidence>
<dbReference type="Gene3D" id="3.30.40.10">
    <property type="entry name" value="Zinc/RING finger domain, C3HC4 (zinc finger)"/>
    <property type="match status" value="1"/>
</dbReference>
<dbReference type="InterPro" id="IPR001841">
    <property type="entry name" value="Znf_RING"/>
</dbReference>
<dbReference type="GO" id="GO:0008270">
    <property type="term" value="F:zinc ion binding"/>
    <property type="evidence" value="ECO:0007669"/>
    <property type="project" value="UniProtKB-KW"/>
</dbReference>
<evidence type="ECO:0000313" key="7">
    <source>
        <dbReference type="EMBL" id="KAF2644574.1"/>
    </source>
</evidence>
<feature type="domain" description="RING-type" evidence="6">
    <location>
        <begin position="29"/>
        <end position="75"/>
    </location>
</feature>
<accession>A0A6A6SED8</accession>
<sequence length="175" mass="19304">MPLVVTSDIRRIVQANSLIKVSPAPSDACPICLNTLSDPSFESGVSRLKLCGHIFHNDCILTWVNNERHTCPLCRGELTERLGRQVIYEAARPRAVARPRRHSPPPSSIAPSTFIGPRLSPTGPPLEPPAEQMVTRSRMSTYQETGQLPPRDHRAQSSRPEEDVQRPAGADPSEN</sequence>
<dbReference type="CDD" id="cd16448">
    <property type="entry name" value="RING-H2"/>
    <property type="match status" value="1"/>
</dbReference>
<feature type="compositionally biased region" description="Basic and acidic residues" evidence="5">
    <location>
        <begin position="150"/>
        <end position="165"/>
    </location>
</feature>
<keyword evidence="3" id="KW-0862">Zinc</keyword>
<evidence type="ECO:0000259" key="6">
    <source>
        <dbReference type="PROSITE" id="PS50089"/>
    </source>
</evidence>
<evidence type="ECO:0000256" key="4">
    <source>
        <dbReference type="PROSITE-ProRule" id="PRU00175"/>
    </source>
</evidence>
<dbReference type="AlphaFoldDB" id="A0A6A6SED8"/>
<dbReference type="SUPFAM" id="SSF57850">
    <property type="entry name" value="RING/U-box"/>
    <property type="match status" value="1"/>
</dbReference>
<protein>
    <recommendedName>
        <fullName evidence="6">RING-type domain-containing protein</fullName>
    </recommendedName>
</protein>
<dbReference type="PANTHER" id="PTHR45969">
    <property type="entry name" value="RING ZINC FINGER PROTEIN-RELATED"/>
    <property type="match status" value="1"/>
</dbReference>
<dbReference type="PROSITE" id="PS50089">
    <property type="entry name" value="ZF_RING_2"/>
    <property type="match status" value="1"/>
</dbReference>
<name>A0A6A6SED8_9PLEO</name>
<evidence type="ECO:0000256" key="5">
    <source>
        <dbReference type="SAM" id="MobiDB-lite"/>
    </source>
</evidence>
<keyword evidence="8" id="KW-1185">Reference proteome</keyword>
<gene>
    <name evidence="7" type="ORF">P280DRAFT_535137</name>
</gene>
<dbReference type="PANTHER" id="PTHR45969:SF69">
    <property type="entry name" value="FINGER DOMAIN PROTEIN, PUTATIVE (AFU_ORTHOLOGUE AFUA_3G12190)-RELATED"/>
    <property type="match status" value="1"/>
</dbReference>
<evidence type="ECO:0000313" key="8">
    <source>
        <dbReference type="Proteomes" id="UP000799753"/>
    </source>
</evidence>
<reference evidence="7" key="1">
    <citation type="journal article" date="2020" name="Stud. Mycol.">
        <title>101 Dothideomycetes genomes: a test case for predicting lifestyles and emergence of pathogens.</title>
        <authorList>
            <person name="Haridas S."/>
            <person name="Albert R."/>
            <person name="Binder M."/>
            <person name="Bloem J."/>
            <person name="Labutti K."/>
            <person name="Salamov A."/>
            <person name="Andreopoulos B."/>
            <person name="Baker S."/>
            <person name="Barry K."/>
            <person name="Bills G."/>
            <person name="Bluhm B."/>
            <person name="Cannon C."/>
            <person name="Castanera R."/>
            <person name="Culley D."/>
            <person name="Daum C."/>
            <person name="Ezra D."/>
            <person name="Gonzalez J."/>
            <person name="Henrissat B."/>
            <person name="Kuo A."/>
            <person name="Liang C."/>
            <person name="Lipzen A."/>
            <person name="Lutzoni F."/>
            <person name="Magnuson J."/>
            <person name="Mondo S."/>
            <person name="Nolan M."/>
            <person name="Ohm R."/>
            <person name="Pangilinan J."/>
            <person name="Park H.-J."/>
            <person name="Ramirez L."/>
            <person name="Alfaro M."/>
            <person name="Sun H."/>
            <person name="Tritt A."/>
            <person name="Yoshinaga Y."/>
            <person name="Zwiers L.-H."/>
            <person name="Turgeon B."/>
            <person name="Goodwin S."/>
            <person name="Spatafora J."/>
            <person name="Crous P."/>
            <person name="Grigoriev I."/>
        </authorList>
    </citation>
    <scope>NUCLEOTIDE SEQUENCE</scope>
    <source>
        <strain evidence="7">CBS 473.64</strain>
    </source>
</reference>
<dbReference type="InterPro" id="IPR013083">
    <property type="entry name" value="Znf_RING/FYVE/PHD"/>
</dbReference>
<feature type="region of interest" description="Disordered" evidence="5">
    <location>
        <begin position="93"/>
        <end position="175"/>
    </location>
</feature>
<proteinExistence type="predicted"/>
<dbReference type="GO" id="GO:0016567">
    <property type="term" value="P:protein ubiquitination"/>
    <property type="evidence" value="ECO:0007669"/>
    <property type="project" value="TreeGrafter"/>
</dbReference>
<dbReference type="GO" id="GO:0061630">
    <property type="term" value="F:ubiquitin protein ligase activity"/>
    <property type="evidence" value="ECO:0007669"/>
    <property type="project" value="TreeGrafter"/>
</dbReference>
<organism evidence="7 8">
    <name type="scientific">Massarina eburnea CBS 473.64</name>
    <dbReference type="NCBI Taxonomy" id="1395130"/>
    <lineage>
        <taxon>Eukaryota</taxon>
        <taxon>Fungi</taxon>
        <taxon>Dikarya</taxon>
        <taxon>Ascomycota</taxon>
        <taxon>Pezizomycotina</taxon>
        <taxon>Dothideomycetes</taxon>
        <taxon>Pleosporomycetidae</taxon>
        <taxon>Pleosporales</taxon>
        <taxon>Massarineae</taxon>
        <taxon>Massarinaceae</taxon>
        <taxon>Massarina</taxon>
    </lineage>
</organism>
<keyword evidence="2 4" id="KW-0863">Zinc-finger</keyword>
<evidence type="ECO:0000256" key="2">
    <source>
        <dbReference type="ARBA" id="ARBA00022771"/>
    </source>
</evidence>
<dbReference type="OrthoDB" id="8062037at2759"/>
<dbReference type="Proteomes" id="UP000799753">
    <property type="component" value="Unassembled WGS sequence"/>
</dbReference>
<feature type="compositionally biased region" description="Polar residues" evidence="5">
    <location>
        <begin position="134"/>
        <end position="146"/>
    </location>
</feature>
<dbReference type="Pfam" id="PF13639">
    <property type="entry name" value="zf-RING_2"/>
    <property type="match status" value="1"/>
</dbReference>
<evidence type="ECO:0000256" key="3">
    <source>
        <dbReference type="ARBA" id="ARBA00022833"/>
    </source>
</evidence>